<dbReference type="PANTHER" id="PTHR37292">
    <property type="entry name" value="VNG6097C"/>
    <property type="match status" value="1"/>
</dbReference>
<dbReference type="Pfam" id="PF03235">
    <property type="entry name" value="GmrSD_N"/>
    <property type="match status" value="1"/>
</dbReference>
<dbReference type="PANTHER" id="PTHR37292:SF2">
    <property type="entry name" value="DUF262 DOMAIN-CONTAINING PROTEIN"/>
    <property type="match status" value="1"/>
</dbReference>
<accession>A0ABD5SZY3</accession>
<feature type="domain" description="GmrSD restriction endonucleases N-terminal" evidence="1">
    <location>
        <begin position="18"/>
        <end position="215"/>
    </location>
</feature>
<protein>
    <submittedName>
        <fullName evidence="2">DUF262 domain-containing protein</fullName>
    </submittedName>
</protein>
<comment type="caution">
    <text evidence="2">The sequence shown here is derived from an EMBL/GenBank/DDBJ whole genome shotgun (WGS) entry which is preliminary data.</text>
</comment>
<dbReference type="InterPro" id="IPR004919">
    <property type="entry name" value="GmrSD_N"/>
</dbReference>
<evidence type="ECO:0000259" key="1">
    <source>
        <dbReference type="Pfam" id="PF03235"/>
    </source>
</evidence>
<proteinExistence type="predicted"/>
<organism evidence="2 3">
    <name type="scientific">Halorubrum pallidum</name>
    <dbReference type="NCBI Taxonomy" id="1526114"/>
    <lineage>
        <taxon>Archaea</taxon>
        <taxon>Methanobacteriati</taxon>
        <taxon>Methanobacteriota</taxon>
        <taxon>Stenosarchaea group</taxon>
        <taxon>Halobacteria</taxon>
        <taxon>Halobacteriales</taxon>
        <taxon>Haloferacaceae</taxon>
        <taxon>Halorubrum</taxon>
    </lineage>
</organism>
<evidence type="ECO:0000313" key="3">
    <source>
        <dbReference type="Proteomes" id="UP001596274"/>
    </source>
</evidence>
<sequence length="674" mass="79049">MRNVSLDVDDRRLDDVITQVGKGKYRIPEFQREFVWDRTDVVDLFDSIYKSYPIGSFFFWRVPHDMWDFFRDVDELQQPSLEEIQRSEFPEISFVLDGQQRLTSLYVTLNGMKYADTDYSRIVFDLDEETFKVAEGKADHLVRVCDIWDDKREVRDELEGDRYEAFTDCNDALTKYELPLIIVKTNEVESVINIFERINQKGTRLSRFDIVNANIWSRDFNLRSRIDEDIFEHLDQIGFGEIDRGTVTQTLALNIDGTCSTDAQKNLDPDDVRENWEDTKEAMISAIGYLRKQHGVKRSEFIPYEGMIPVLAYYMYETDRRNVDPDHQEQIDRWFWRVALSGRYSSSAQTRMTEDSKLIDRIIAGEDVEINFTPQISTERLKTTNIKRSTSGLRNAFLCLLARNRPLHFEDGSEIDLTENEYADFRLNKHHIFPNAYLRGLDYSKKERKSIMDITFIPAELNRRLSDTSAKEYFGRLANDVNEFERIMDSHLIPHDEDSGIWDNDYDTFQEQRAELVYSEFMELIGEYSALESDLRNDPQSAVKETEVLVRDFIDTELTLASDGGTFWGEVPNDVNSNVQRRISEEQDSNPEFTVDSDRDKLDFCNVMDYAKIINARWDVFGDYLPSKSAVQTRFEDFAEFRNAIAHHREIDRFTEMDGQVAIEWINSCISEEY</sequence>
<gene>
    <name evidence="2" type="ORF">ACFQDD_02915</name>
</gene>
<reference evidence="2 3" key="1">
    <citation type="journal article" date="2019" name="Int. J. Syst. Evol. Microbiol.">
        <title>The Global Catalogue of Microorganisms (GCM) 10K type strain sequencing project: providing services to taxonomists for standard genome sequencing and annotation.</title>
        <authorList>
            <consortium name="The Broad Institute Genomics Platform"/>
            <consortium name="The Broad Institute Genome Sequencing Center for Infectious Disease"/>
            <person name="Wu L."/>
            <person name="Ma J."/>
        </authorList>
    </citation>
    <scope>NUCLEOTIDE SEQUENCE [LARGE SCALE GENOMIC DNA]</scope>
    <source>
        <strain evidence="2 3">PJ61</strain>
    </source>
</reference>
<dbReference type="Proteomes" id="UP001596274">
    <property type="component" value="Unassembled WGS sequence"/>
</dbReference>
<evidence type="ECO:0000313" key="2">
    <source>
        <dbReference type="EMBL" id="MFC6770484.1"/>
    </source>
</evidence>
<keyword evidence="3" id="KW-1185">Reference proteome</keyword>
<dbReference type="AlphaFoldDB" id="A0ABD5SZY3"/>
<dbReference type="EMBL" id="JBHSWT010000068">
    <property type="protein sequence ID" value="MFC6770484.1"/>
    <property type="molecule type" value="Genomic_DNA"/>
</dbReference>
<name>A0ABD5SZY3_9EURY</name>